<comment type="caution">
    <text evidence="2">The sequence shown here is derived from an EMBL/GenBank/DDBJ whole genome shotgun (WGS) entry which is preliminary data.</text>
</comment>
<protein>
    <submittedName>
        <fullName evidence="2">Uncharacterized protein</fullName>
    </submittedName>
</protein>
<proteinExistence type="predicted"/>
<evidence type="ECO:0000313" key="2">
    <source>
        <dbReference type="EMBL" id="KAF2870605.1"/>
    </source>
</evidence>
<gene>
    <name evidence="2" type="ORF">BDV95DRAFT_574210</name>
</gene>
<accession>A0A7C8MMK3</accession>
<dbReference type="AlphaFoldDB" id="A0A7C8MMK3"/>
<dbReference type="EMBL" id="JAADJZ010000013">
    <property type="protein sequence ID" value="KAF2870605.1"/>
    <property type="molecule type" value="Genomic_DNA"/>
</dbReference>
<evidence type="ECO:0000313" key="3">
    <source>
        <dbReference type="Proteomes" id="UP000481861"/>
    </source>
</evidence>
<reference evidence="2 3" key="1">
    <citation type="submission" date="2020-01" db="EMBL/GenBank/DDBJ databases">
        <authorList>
            <consortium name="DOE Joint Genome Institute"/>
            <person name="Haridas S."/>
            <person name="Albert R."/>
            <person name="Binder M."/>
            <person name="Bloem J."/>
            <person name="Labutti K."/>
            <person name="Salamov A."/>
            <person name="Andreopoulos B."/>
            <person name="Baker S.E."/>
            <person name="Barry K."/>
            <person name="Bills G."/>
            <person name="Bluhm B.H."/>
            <person name="Cannon C."/>
            <person name="Castanera R."/>
            <person name="Culley D.E."/>
            <person name="Daum C."/>
            <person name="Ezra D."/>
            <person name="Gonzalez J.B."/>
            <person name="Henrissat B."/>
            <person name="Kuo A."/>
            <person name="Liang C."/>
            <person name="Lipzen A."/>
            <person name="Lutzoni F."/>
            <person name="Magnuson J."/>
            <person name="Mondo S."/>
            <person name="Nolan M."/>
            <person name="Ohm R."/>
            <person name="Pangilinan J."/>
            <person name="Park H.-J.H."/>
            <person name="Ramirez L."/>
            <person name="Alfaro M."/>
            <person name="Sun H."/>
            <person name="Tritt A."/>
            <person name="Yoshinaga Y."/>
            <person name="Zwiers L.-H.L."/>
            <person name="Turgeon B.G."/>
            <person name="Goodwin S.B."/>
            <person name="Spatafora J.W."/>
            <person name="Crous P.W."/>
            <person name="Grigoriev I.V."/>
        </authorList>
    </citation>
    <scope>NUCLEOTIDE SEQUENCE [LARGE SCALE GENOMIC DNA]</scope>
    <source>
        <strain evidence="2 3">CBS 611.86</strain>
    </source>
</reference>
<dbReference type="OrthoDB" id="67965at2759"/>
<dbReference type="Proteomes" id="UP000481861">
    <property type="component" value="Unassembled WGS sequence"/>
</dbReference>
<sequence>MNWFRNDVGNDASLPKPSDVAPKLGSGAEQDRLGSHFSFGSSSNGGLGEATEHAARKASSMGHEAKDATKRALDARGNGAEQDRYGGHFTTRGSWSGFGGPDPVQTAVQGIQNAKDKATGYNGWFGLGHDGQQRVKYLAMKGDGGEQVSRRRPTSLAEFVADIQWGSGDPLDSLGVFSNRTRLESISVFLRALLTRRPRR</sequence>
<name>A0A7C8MMK3_9PLEO</name>
<keyword evidence="3" id="KW-1185">Reference proteome</keyword>
<evidence type="ECO:0000256" key="1">
    <source>
        <dbReference type="SAM" id="MobiDB-lite"/>
    </source>
</evidence>
<organism evidence="2 3">
    <name type="scientific">Massariosphaeria phaeospora</name>
    <dbReference type="NCBI Taxonomy" id="100035"/>
    <lineage>
        <taxon>Eukaryota</taxon>
        <taxon>Fungi</taxon>
        <taxon>Dikarya</taxon>
        <taxon>Ascomycota</taxon>
        <taxon>Pezizomycotina</taxon>
        <taxon>Dothideomycetes</taxon>
        <taxon>Pleosporomycetidae</taxon>
        <taxon>Pleosporales</taxon>
        <taxon>Pleosporales incertae sedis</taxon>
        <taxon>Massariosphaeria</taxon>
    </lineage>
</organism>
<feature type="region of interest" description="Disordered" evidence="1">
    <location>
        <begin position="1"/>
        <end position="71"/>
    </location>
</feature>